<keyword evidence="7" id="KW-0472">Membrane</keyword>
<keyword evidence="5" id="KW-1015">Disulfide bond</keyword>
<dbReference type="GO" id="GO:0044096">
    <property type="term" value="C:type IV pilus"/>
    <property type="evidence" value="ECO:0007669"/>
    <property type="project" value="TreeGrafter"/>
</dbReference>
<evidence type="ECO:0000256" key="7">
    <source>
        <dbReference type="SAM" id="Phobius"/>
    </source>
</evidence>
<dbReference type="Pfam" id="PF07963">
    <property type="entry name" value="N_methyl"/>
    <property type="match status" value="1"/>
</dbReference>
<feature type="transmembrane region" description="Helical" evidence="7">
    <location>
        <begin position="12"/>
        <end position="30"/>
    </location>
</feature>
<evidence type="ECO:0000256" key="4">
    <source>
        <dbReference type="ARBA" id="ARBA00022889"/>
    </source>
</evidence>
<evidence type="ECO:0000256" key="2">
    <source>
        <dbReference type="ARBA" id="ARBA00011156"/>
    </source>
</evidence>
<comment type="similarity">
    <text evidence="1 6">Belongs to the N-Me-Phe pilin family.</text>
</comment>
<dbReference type="KEGG" id="nsg:H3L94_00760"/>
<dbReference type="InterPro" id="IPR012902">
    <property type="entry name" value="N_methyl_site"/>
</dbReference>
<dbReference type="PANTHER" id="PTHR30093:SF34">
    <property type="entry name" value="PREPILIN PEPTIDASE-DEPENDENT PROTEIN D"/>
    <property type="match status" value="1"/>
</dbReference>
<dbReference type="InterPro" id="IPR001082">
    <property type="entry name" value="Pilin"/>
</dbReference>
<dbReference type="EMBL" id="CP059567">
    <property type="protein sequence ID" value="QMT40632.1"/>
    <property type="molecule type" value="Genomic_DNA"/>
</dbReference>
<evidence type="ECO:0000313" key="8">
    <source>
        <dbReference type="EMBL" id="QMT40632.1"/>
    </source>
</evidence>
<keyword evidence="6" id="KW-0281">Fimbrium</keyword>
<gene>
    <name evidence="8" type="ORF">H3L94_00760</name>
</gene>
<keyword evidence="7" id="KW-0812">Transmembrane</keyword>
<keyword evidence="3" id="KW-0488">Methylation</keyword>
<dbReference type="PANTHER" id="PTHR30093">
    <property type="entry name" value="GENERAL SECRETION PATHWAY PROTEIN G"/>
    <property type="match status" value="1"/>
</dbReference>
<protein>
    <submittedName>
        <fullName evidence="8">Pilin</fullName>
    </submittedName>
</protein>
<evidence type="ECO:0000313" key="9">
    <source>
        <dbReference type="Proteomes" id="UP000514752"/>
    </source>
</evidence>
<keyword evidence="7" id="KW-1133">Transmembrane helix</keyword>
<dbReference type="Proteomes" id="UP000514752">
    <property type="component" value="Chromosome"/>
</dbReference>
<name>A0A7D7SH79_9NEIS</name>
<comment type="subunit">
    <text evidence="2">The pili are polar flexible filaments of about 5.4 nanometers diameter and 2.5 micrometers average length; they consist of only a single polypeptide chain arranged in a helical configuration of five subunits per turn in the assembled pilus.</text>
</comment>
<dbReference type="AlphaFoldDB" id="A0A7D7SH79"/>
<reference evidence="8 9" key="1">
    <citation type="submission" date="2020-07" db="EMBL/GenBank/DDBJ databases">
        <title>Genomic diversity of species in the Neisseriaceae family.</title>
        <authorList>
            <person name="Vincent A.T."/>
            <person name="Bernet E."/>
            <person name="Veyrier F.J."/>
        </authorList>
    </citation>
    <scope>NUCLEOTIDE SEQUENCE [LARGE SCALE GENOMIC DNA]</scope>
    <source>
        <strain evidence="8 9">DSM 22244</strain>
    </source>
</reference>
<dbReference type="Pfam" id="PF00114">
    <property type="entry name" value="Pilin"/>
    <property type="match status" value="1"/>
</dbReference>
<dbReference type="RefSeq" id="WP_182122266.1">
    <property type="nucleotide sequence ID" value="NZ_CP059567.1"/>
</dbReference>
<dbReference type="PROSITE" id="PS00409">
    <property type="entry name" value="PROKAR_NTER_METHYL"/>
    <property type="match status" value="1"/>
</dbReference>
<keyword evidence="4" id="KW-0130">Cell adhesion</keyword>
<dbReference type="Gene3D" id="3.30.700.10">
    <property type="entry name" value="Glycoprotein, Type 4 Pilin"/>
    <property type="match status" value="1"/>
</dbReference>
<evidence type="ECO:0000256" key="5">
    <source>
        <dbReference type="ARBA" id="ARBA00023157"/>
    </source>
</evidence>
<accession>A0A7D7SH79</accession>
<evidence type="ECO:0000256" key="6">
    <source>
        <dbReference type="RuleBase" id="RU000389"/>
    </source>
</evidence>
<dbReference type="GO" id="GO:0007155">
    <property type="term" value="P:cell adhesion"/>
    <property type="evidence" value="ECO:0007669"/>
    <property type="project" value="UniProtKB-KW"/>
</dbReference>
<organism evidence="8 9">
    <name type="scientific">Neisseria shayeganii</name>
    <dbReference type="NCBI Taxonomy" id="607712"/>
    <lineage>
        <taxon>Bacteria</taxon>
        <taxon>Pseudomonadati</taxon>
        <taxon>Pseudomonadota</taxon>
        <taxon>Betaproteobacteria</taxon>
        <taxon>Neisseriales</taxon>
        <taxon>Neisseriaceae</taxon>
        <taxon>Neisseria</taxon>
    </lineage>
</organism>
<evidence type="ECO:0000256" key="1">
    <source>
        <dbReference type="ARBA" id="ARBA00005233"/>
    </source>
</evidence>
<proteinExistence type="inferred from homology"/>
<evidence type="ECO:0000256" key="3">
    <source>
        <dbReference type="ARBA" id="ARBA00022481"/>
    </source>
</evidence>
<dbReference type="GO" id="GO:0043107">
    <property type="term" value="P:type IV pilus-dependent motility"/>
    <property type="evidence" value="ECO:0007669"/>
    <property type="project" value="TreeGrafter"/>
</dbReference>
<sequence>MKKSSGFTLIELMIVIAIIGILAALALPAYQNYTGRAQTMEGFSATEGLRQEIAIWLANYKAFPDAAAVAATGYIGQQAAALQGKYIDDGGITVAADSGVITVPFDAGTISGLELVLTPTVNPRANLNEQVIMWVCSANSTTLSNPERFIPSSCAN</sequence>
<dbReference type="NCBIfam" id="TIGR02532">
    <property type="entry name" value="IV_pilin_GFxxxE"/>
    <property type="match status" value="1"/>
</dbReference>
<dbReference type="SUPFAM" id="SSF54523">
    <property type="entry name" value="Pili subunits"/>
    <property type="match status" value="1"/>
</dbReference>
<dbReference type="InterPro" id="IPR045584">
    <property type="entry name" value="Pilin-like"/>
</dbReference>